<reference evidence="2" key="1">
    <citation type="submission" date="2022-07" db="EMBL/GenBank/DDBJ databases">
        <title>Phylogenomic reconstructions and comparative analyses of Kickxellomycotina fungi.</title>
        <authorList>
            <person name="Reynolds N.K."/>
            <person name="Stajich J.E."/>
            <person name="Barry K."/>
            <person name="Grigoriev I.V."/>
            <person name="Crous P."/>
            <person name="Smith M.E."/>
        </authorList>
    </citation>
    <scope>NUCLEOTIDE SEQUENCE</scope>
    <source>
        <strain evidence="2">NBRC 105413</strain>
    </source>
</reference>
<dbReference type="AlphaFoldDB" id="A0A9W7XKA2"/>
<evidence type="ECO:0000256" key="1">
    <source>
        <dbReference type="SAM" id="MobiDB-lite"/>
    </source>
</evidence>
<feature type="non-terminal residue" evidence="2">
    <location>
        <position position="1"/>
    </location>
</feature>
<sequence length="96" mass="10684">ASNTGLAEMSKISESCHDHGLEQPNTENADELIQHPKSSEGENFSNSADSQGTGTLLFLEIGKQQPVRTKRALDTFDLMDIEPPRRRQRKDDVDMA</sequence>
<organism evidence="2 3">
    <name type="scientific">Coemansia asiatica</name>
    <dbReference type="NCBI Taxonomy" id="1052880"/>
    <lineage>
        <taxon>Eukaryota</taxon>
        <taxon>Fungi</taxon>
        <taxon>Fungi incertae sedis</taxon>
        <taxon>Zoopagomycota</taxon>
        <taxon>Kickxellomycotina</taxon>
        <taxon>Kickxellomycetes</taxon>
        <taxon>Kickxellales</taxon>
        <taxon>Kickxellaceae</taxon>
        <taxon>Coemansia</taxon>
    </lineage>
</organism>
<evidence type="ECO:0000313" key="2">
    <source>
        <dbReference type="EMBL" id="KAJ1644937.1"/>
    </source>
</evidence>
<accession>A0A9W7XKA2</accession>
<feature type="region of interest" description="Disordered" evidence="1">
    <location>
        <begin position="1"/>
        <end position="51"/>
    </location>
</feature>
<feature type="region of interest" description="Disordered" evidence="1">
    <location>
        <begin position="69"/>
        <end position="96"/>
    </location>
</feature>
<feature type="compositionally biased region" description="Polar residues" evidence="1">
    <location>
        <begin position="41"/>
        <end position="51"/>
    </location>
</feature>
<dbReference type="EMBL" id="JANBOH010000133">
    <property type="protein sequence ID" value="KAJ1644937.1"/>
    <property type="molecule type" value="Genomic_DNA"/>
</dbReference>
<keyword evidence="3" id="KW-1185">Reference proteome</keyword>
<protein>
    <submittedName>
        <fullName evidence="2">Uncharacterized protein</fullName>
    </submittedName>
</protein>
<dbReference type="Proteomes" id="UP001145021">
    <property type="component" value="Unassembled WGS sequence"/>
</dbReference>
<gene>
    <name evidence="2" type="ORF">LPJ64_003415</name>
</gene>
<evidence type="ECO:0000313" key="3">
    <source>
        <dbReference type="Proteomes" id="UP001145021"/>
    </source>
</evidence>
<proteinExistence type="predicted"/>
<comment type="caution">
    <text evidence="2">The sequence shown here is derived from an EMBL/GenBank/DDBJ whole genome shotgun (WGS) entry which is preliminary data.</text>
</comment>
<feature type="compositionally biased region" description="Basic and acidic residues" evidence="1">
    <location>
        <begin position="82"/>
        <end position="96"/>
    </location>
</feature>
<name>A0A9W7XKA2_9FUNG</name>